<dbReference type="AlphaFoldDB" id="A0A1V9EHC3"/>
<dbReference type="Pfam" id="PF00072">
    <property type="entry name" value="Response_reg"/>
    <property type="match status" value="1"/>
</dbReference>
<dbReference type="GO" id="GO:0000160">
    <property type="term" value="P:phosphorelay signal transduction system"/>
    <property type="evidence" value="ECO:0007669"/>
    <property type="project" value="InterPro"/>
</dbReference>
<dbReference type="InterPro" id="IPR011006">
    <property type="entry name" value="CheY-like_superfamily"/>
</dbReference>
<dbReference type="InterPro" id="IPR025943">
    <property type="entry name" value="Sigma_54_int_dom_ATP-bd_2"/>
</dbReference>
<evidence type="ECO:0000259" key="8">
    <source>
        <dbReference type="PROSITE" id="PS50110"/>
    </source>
</evidence>
<dbReference type="InterPro" id="IPR002078">
    <property type="entry name" value="Sigma_54_int"/>
</dbReference>
<dbReference type="InterPro" id="IPR058031">
    <property type="entry name" value="AAA_lid_NorR"/>
</dbReference>
<reference evidence="10" key="1">
    <citation type="submission" date="2016-04" db="EMBL/GenBank/DDBJ databases">
        <authorList>
            <person name="Chen L."/>
            <person name="Zhuang W."/>
            <person name="Wang G."/>
        </authorList>
    </citation>
    <scope>NUCLEOTIDE SEQUENCE [LARGE SCALE GENOMIC DNA]</scope>
    <source>
        <strain evidence="10">17621</strain>
    </source>
</reference>
<dbReference type="Pfam" id="PF02954">
    <property type="entry name" value="HTH_8"/>
    <property type="match status" value="1"/>
</dbReference>
<dbReference type="EMBL" id="LVXG01000031">
    <property type="protein sequence ID" value="OQP45295.1"/>
    <property type="molecule type" value="Genomic_DNA"/>
</dbReference>
<dbReference type="GO" id="GO:0005524">
    <property type="term" value="F:ATP binding"/>
    <property type="evidence" value="ECO:0007669"/>
    <property type="project" value="UniProtKB-KW"/>
</dbReference>
<evidence type="ECO:0000313" key="10">
    <source>
        <dbReference type="Proteomes" id="UP000192610"/>
    </source>
</evidence>
<evidence type="ECO:0000256" key="4">
    <source>
        <dbReference type="ARBA" id="ARBA00023125"/>
    </source>
</evidence>
<dbReference type="PROSITE" id="PS00688">
    <property type="entry name" value="SIGMA54_INTERACT_3"/>
    <property type="match status" value="1"/>
</dbReference>
<keyword evidence="10" id="KW-1185">Reference proteome</keyword>
<name>A0A1V9EHC3_9BACT</name>
<accession>A0A1V9EHC3</accession>
<organism evidence="9 10">
    <name type="scientific">Niastella yeongjuensis</name>
    <dbReference type="NCBI Taxonomy" id="354355"/>
    <lineage>
        <taxon>Bacteria</taxon>
        <taxon>Pseudomonadati</taxon>
        <taxon>Bacteroidota</taxon>
        <taxon>Chitinophagia</taxon>
        <taxon>Chitinophagales</taxon>
        <taxon>Chitinophagaceae</taxon>
        <taxon>Niastella</taxon>
    </lineage>
</organism>
<dbReference type="InterPro" id="IPR002197">
    <property type="entry name" value="HTH_Fis"/>
</dbReference>
<dbReference type="GO" id="GO:0043565">
    <property type="term" value="F:sequence-specific DNA binding"/>
    <property type="evidence" value="ECO:0007669"/>
    <property type="project" value="InterPro"/>
</dbReference>
<comment type="caution">
    <text evidence="9">The sequence shown here is derived from an EMBL/GenBank/DDBJ whole genome shotgun (WGS) entry which is preliminary data.</text>
</comment>
<keyword evidence="3" id="KW-0805">Transcription regulation</keyword>
<sequence length="647" mass="72791">MRERLLIVEDEFIVANDLRMMLVNAGYEVCGIAASVRAAKEWVEKSKPNWVLLDIVLQDGSVGTDLAQYLRERNIGFIYVSANTNESVLEIAKSTQPYGFLVKPFRMNDLLIMLDIARSKHKHNLELATQREMLFRNQLRHITKFTVNQEQLLSFLPGLFRSFIPFDVMTIAVLSPNRTKKVEVCFVQTGYEEYELLPNEEVARLIQRVGPITIDEIEMSQGSQLLNGESFKQQLSPKTTDGVLSNHFRLESKLNFVLETDAQHLVFSFYSRNPDAFSQRQLEYLNKSEGHLRELSGALLRAFQPKTKNAAIKPVRIAVTAMARDGEKFPGIIGKSQVLLELLSGIEAVAATPVSVLIMGESGTGKEQIARSIHSLSTRRSKPFLTVNCAALPAELIESELFGHEKGAFTGAVEKRVGKFEAADGGTIFLDEIGELPIASQVKLLRVLQEMEFEPLGSSKTVKVNVRVVAATNRDLEKEIAANKFRLDLYYRLNVYPVSLPPLRARKEDIVLLAQYFLKQSAVMLERTEVPAISTNALRQLEAYDWPGNIRELRHLIERTIIRTTGPIITEVDLPASRHLTQSNTYLEGEYRTLEEMETDYILQVLQNCQGKVFGSGGAAEILGLPPSTLSSRIKKLGIRKELHFNK</sequence>
<dbReference type="InterPro" id="IPR025944">
    <property type="entry name" value="Sigma_54_int_dom_CS"/>
</dbReference>
<dbReference type="Gene3D" id="1.10.8.60">
    <property type="match status" value="1"/>
</dbReference>
<dbReference type="InterPro" id="IPR001789">
    <property type="entry name" value="Sig_transdc_resp-reg_receiver"/>
</dbReference>
<evidence type="ECO:0000256" key="3">
    <source>
        <dbReference type="ARBA" id="ARBA00023015"/>
    </source>
</evidence>
<evidence type="ECO:0008006" key="11">
    <source>
        <dbReference type="Google" id="ProtNLM"/>
    </source>
</evidence>
<keyword evidence="5" id="KW-0804">Transcription</keyword>
<dbReference type="PANTHER" id="PTHR32071:SF57">
    <property type="entry name" value="C4-DICARBOXYLATE TRANSPORT TRANSCRIPTIONAL REGULATORY PROTEIN DCTD"/>
    <property type="match status" value="1"/>
</dbReference>
<dbReference type="Pfam" id="PF25601">
    <property type="entry name" value="AAA_lid_14"/>
    <property type="match status" value="1"/>
</dbReference>
<dbReference type="InterPro" id="IPR025662">
    <property type="entry name" value="Sigma_54_int_dom_ATP-bd_1"/>
</dbReference>
<dbReference type="PROSITE" id="PS50045">
    <property type="entry name" value="SIGMA54_INTERACT_4"/>
    <property type="match status" value="1"/>
</dbReference>
<dbReference type="RefSeq" id="WP_081202380.1">
    <property type="nucleotide sequence ID" value="NZ_FOCZ01000004.1"/>
</dbReference>
<dbReference type="GO" id="GO:0006355">
    <property type="term" value="P:regulation of DNA-templated transcription"/>
    <property type="evidence" value="ECO:0007669"/>
    <property type="project" value="InterPro"/>
</dbReference>
<dbReference type="CDD" id="cd00009">
    <property type="entry name" value="AAA"/>
    <property type="match status" value="1"/>
</dbReference>
<dbReference type="PROSITE" id="PS50110">
    <property type="entry name" value="RESPONSE_REGULATORY"/>
    <property type="match status" value="1"/>
</dbReference>
<dbReference type="Gene3D" id="3.40.50.300">
    <property type="entry name" value="P-loop containing nucleotide triphosphate hydrolases"/>
    <property type="match status" value="1"/>
</dbReference>
<dbReference type="Proteomes" id="UP000192610">
    <property type="component" value="Unassembled WGS sequence"/>
</dbReference>
<dbReference type="Gene3D" id="1.10.10.60">
    <property type="entry name" value="Homeodomain-like"/>
    <property type="match status" value="1"/>
</dbReference>
<feature type="domain" description="Response regulatory" evidence="8">
    <location>
        <begin position="4"/>
        <end position="118"/>
    </location>
</feature>
<dbReference type="InterPro" id="IPR027417">
    <property type="entry name" value="P-loop_NTPase"/>
</dbReference>
<gene>
    <name evidence="9" type="ORF">A4H97_32795</name>
</gene>
<dbReference type="SMART" id="SM00448">
    <property type="entry name" value="REC"/>
    <property type="match status" value="1"/>
</dbReference>
<feature type="modified residue" description="4-aspartylphosphate" evidence="6">
    <location>
        <position position="54"/>
    </location>
</feature>
<dbReference type="SUPFAM" id="SSF52172">
    <property type="entry name" value="CheY-like"/>
    <property type="match status" value="1"/>
</dbReference>
<dbReference type="PROSITE" id="PS00676">
    <property type="entry name" value="SIGMA54_INTERACT_2"/>
    <property type="match status" value="1"/>
</dbReference>
<dbReference type="PANTHER" id="PTHR32071">
    <property type="entry name" value="TRANSCRIPTIONAL REGULATORY PROTEIN"/>
    <property type="match status" value="1"/>
</dbReference>
<keyword evidence="6" id="KW-0597">Phosphoprotein</keyword>
<dbReference type="SMART" id="SM00382">
    <property type="entry name" value="AAA"/>
    <property type="match status" value="1"/>
</dbReference>
<evidence type="ECO:0000259" key="7">
    <source>
        <dbReference type="PROSITE" id="PS50045"/>
    </source>
</evidence>
<evidence type="ECO:0000256" key="5">
    <source>
        <dbReference type="ARBA" id="ARBA00023163"/>
    </source>
</evidence>
<dbReference type="PROSITE" id="PS00675">
    <property type="entry name" value="SIGMA54_INTERACT_1"/>
    <property type="match status" value="1"/>
</dbReference>
<evidence type="ECO:0000256" key="1">
    <source>
        <dbReference type="ARBA" id="ARBA00022741"/>
    </source>
</evidence>
<dbReference type="FunFam" id="3.40.50.300:FF:000006">
    <property type="entry name" value="DNA-binding transcriptional regulator NtrC"/>
    <property type="match status" value="1"/>
</dbReference>
<keyword evidence="4" id="KW-0238">DNA-binding</keyword>
<dbReference type="SUPFAM" id="SSF52540">
    <property type="entry name" value="P-loop containing nucleoside triphosphate hydrolases"/>
    <property type="match status" value="1"/>
</dbReference>
<evidence type="ECO:0000256" key="6">
    <source>
        <dbReference type="PROSITE-ProRule" id="PRU00169"/>
    </source>
</evidence>
<dbReference type="SUPFAM" id="SSF46689">
    <property type="entry name" value="Homeodomain-like"/>
    <property type="match status" value="1"/>
</dbReference>
<dbReference type="InterPro" id="IPR003593">
    <property type="entry name" value="AAA+_ATPase"/>
</dbReference>
<protein>
    <recommendedName>
        <fullName evidence="11">Fis family transcriptional regulator</fullName>
    </recommendedName>
</protein>
<feature type="domain" description="Sigma-54 factor interaction" evidence="7">
    <location>
        <begin position="332"/>
        <end position="562"/>
    </location>
</feature>
<dbReference type="CDD" id="cd17534">
    <property type="entry name" value="REC_DC-like"/>
    <property type="match status" value="1"/>
</dbReference>
<dbReference type="OrthoDB" id="9767722at2"/>
<dbReference type="Gene3D" id="3.40.50.2300">
    <property type="match status" value="1"/>
</dbReference>
<dbReference type="InterPro" id="IPR009057">
    <property type="entry name" value="Homeodomain-like_sf"/>
</dbReference>
<keyword evidence="1" id="KW-0547">Nucleotide-binding</keyword>
<keyword evidence="2" id="KW-0067">ATP-binding</keyword>
<dbReference type="Pfam" id="PF00158">
    <property type="entry name" value="Sigma54_activat"/>
    <property type="match status" value="1"/>
</dbReference>
<evidence type="ECO:0000313" key="9">
    <source>
        <dbReference type="EMBL" id="OQP45295.1"/>
    </source>
</evidence>
<proteinExistence type="predicted"/>
<dbReference type="STRING" id="354355.SAMN05660816_02439"/>
<evidence type="ECO:0000256" key="2">
    <source>
        <dbReference type="ARBA" id="ARBA00022840"/>
    </source>
</evidence>